<feature type="compositionally biased region" description="Basic and acidic residues" evidence="1">
    <location>
        <begin position="143"/>
        <end position="167"/>
    </location>
</feature>
<dbReference type="EMBL" id="FLRJ01000374">
    <property type="protein sequence ID" value="SBT73465.1"/>
    <property type="molecule type" value="Genomic_DNA"/>
</dbReference>
<evidence type="ECO:0000313" key="4">
    <source>
        <dbReference type="Proteomes" id="UP000243200"/>
    </source>
</evidence>
<keyword evidence="2" id="KW-0812">Transmembrane</keyword>
<feature type="compositionally biased region" description="Basic and acidic residues" evidence="1">
    <location>
        <begin position="114"/>
        <end position="124"/>
    </location>
</feature>
<reference evidence="3 4" key="1">
    <citation type="submission" date="2016-06" db="EMBL/GenBank/DDBJ databases">
        <authorList>
            <consortium name="Pathogen Informatics"/>
        </authorList>
    </citation>
    <scope>NUCLEOTIDE SEQUENCE [LARGE SCALE GENOMIC DNA]</scope>
</reference>
<accession>A0A1C3KI74</accession>
<organism evidence="3 4">
    <name type="scientific">Plasmodium ovale</name>
    <name type="common">malaria parasite P. ovale</name>
    <dbReference type="NCBI Taxonomy" id="36330"/>
    <lineage>
        <taxon>Eukaryota</taxon>
        <taxon>Sar</taxon>
        <taxon>Alveolata</taxon>
        <taxon>Apicomplexa</taxon>
        <taxon>Aconoidasida</taxon>
        <taxon>Haemosporida</taxon>
        <taxon>Plasmodiidae</taxon>
        <taxon>Plasmodium</taxon>
        <taxon>Plasmodium (Plasmodium)</taxon>
    </lineage>
</organism>
<evidence type="ECO:0000256" key="2">
    <source>
        <dbReference type="SAM" id="Phobius"/>
    </source>
</evidence>
<feature type="transmembrane region" description="Helical" evidence="2">
    <location>
        <begin position="421"/>
        <end position="445"/>
    </location>
</feature>
<name>A0A1C3KI74_PLAOA</name>
<evidence type="ECO:0000313" key="3">
    <source>
        <dbReference type="EMBL" id="SBT73465.1"/>
    </source>
</evidence>
<dbReference type="OrthoDB" id="389346at2759"/>
<keyword evidence="2" id="KW-1133">Transmembrane helix</keyword>
<dbReference type="AlphaFoldDB" id="A0A1C3KI74"/>
<protein>
    <submittedName>
        <fullName evidence="3">PIR protein</fullName>
    </submittedName>
</protein>
<feature type="compositionally biased region" description="Polar residues" evidence="1">
    <location>
        <begin position="380"/>
        <end position="399"/>
    </location>
</feature>
<feature type="region of interest" description="Disordered" evidence="1">
    <location>
        <begin position="106"/>
        <end position="316"/>
    </location>
</feature>
<gene>
    <name evidence="3" type="primary">PowCR01_000115200</name>
    <name evidence="3" type="ORF">POWCR01_000115200</name>
</gene>
<feature type="compositionally biased region" description="Polar residues" evidence="1">
    <location>
        <begin position="172"/>
        <end position="190"/>
    </location>
</feature>
<feature type="compositionally biased region" description="Polar residues" evidence="1">
    <location>
        <begin position="299"/>
        <end position="316"/>
    </location>
</feature>
<feature type="compositionally biased region" description="Low complexity" evidence="1">
    <location>
        <begin position="363"/>
        <end position="376"/>
    </location>
</feature>
<evidence type="ECO:0000256" key="1">
    <source>
        <dbReference type="SAM" id="MobiDB-lite"/>
    </source>
</evidence>
<sequence length="497" mass="54747">MVHVIYDVTANGGGNRGDECFEILSTIQSTAESKIAELNKTKETEGNFLEKCRDLDEYLKNYNKDNKDCYEGEFTFIYESVKYTINEEIGKSTNYSKCIEKLKAKKQGQVGEEDATKKSDKEMQDSEVVPPEERSQSILSSDRGSEETEHSGKDELSDQEQREHQKLDAANQKITLEPSENGTPLHSSGMPNEEESQNQVDAHGSSGAKDTVASGKSAALNSANNELGDHQRTSSQGGALAIANPKEAPSAQGLDNGELSSAGLAKPDEPASKDVLTVPDGPPPDSQESPLLHRPSCLRASTGTGESSPLSFELITNVQSHTDCPIQQKGQELEQKAQQEQSSDHVPALTELPSSTDHVHPHTGSSSFGTSTDSRGATPPVTNNLEGGTDSGLGSSQENSFTQLPMLQTPEGESDRSSIKMYIIIGVIIFAVILLFILLFKYAWLRGYFSKKKKKKRQMIQEELDRLMYSPSIFDEKNMYLPYTQLDNLYYENEYEY</sequence>
<dbReference type="Proteomes" id="UP000243200">
    <property type="component" value="Unassembled WGS sequence"/>
</dbReference>
<proteinExistence type="predicted"/>
<dbReference type="VEuPathDB" id="PlasmoDB:POWCR01_000115200"/>
<dbReference type="VEuPathDB" id="PlasmoDB:PocGH01_00234300"/>
<feature type="region of interest" description="Disordered" evidence="1">
    <location>
        <begin position="330"/>
        <end position="399"/>
    </location>
</feature>
<keyword evidence="2" id="KW-0472">Membrane</keyword>